<dbReference type="GO" id="GO:0005840">
    <property type="term" value="C:ribosome"/>
    <property type="evidence" value="ECO:0007669"/>
    <property type="project" value="UniProtKB-KW"/>
</dbReference>
<dbReference type="GO" id="GO:0034069">
    <property type="term" value="F:aminoglycoside N-acetyltransferase activity"/>
    <property type="evidence" value="ECO:0007669"/>
    <property type="project" value="TreeGrafter"/>
</dbReference>
<evidence type="ECO:0000313" key="3">
    <source>
        <dbReference type="Proteomes" id="UP000586947"/>
    </source>
</evidence>
<dbReference type="EMBL" id="JACHDP010000001">
    <property type="protein sequence ID" value="MBB5479926.1"/>
    <property type="molecule type" value="Genomic_DNA"/>
</dbReference>
<evidence type="ECO:0000259" key="1">
    <source>
        <dbReference type="PROSITE" id="PS51186"/>
    </source>
</evidence>
<dbReference type="InterPro" id="IPR000182">
    <property type="entry name" value="GNAT_dom"/>
</dbReference>
<accession>A0A840VVB1</accession>
<dbReference type="RefSeq" id="WP_184183150.1">
    <property type="nucleotide sequence ID" value="NZ_BMNF01000005.1"/>
</dbReference>
<reference evidence="2 3" key="1">
    <citation type="submission" date="2020-08" db="EMBL/GenBank/DDBJ databases">
        <title>Sequencing the genomes of 1000 actinobacteria strains.</title>
        <authorList>
            <person name="Klenk H.-P."/>
        </authorList>
    </citation>
    <scope>NUCLEOTIDE SEQUENCE [LARGE SCALE GENOMIC DNA]</scope>
    <source>
        <strain evidence="2 3">DSM 103125</strain>
    </source>
</reference>
<dbReference type="Gene3D" id="3.40.630.30">
    <property type="match status" value="1"/>
</dbReference>
<name>A0A840VVB1_9ACTN</name>
<proteinExistence type="predicted"/>
<keyword evidence="3" id="KW-1185">Reference proteome</keyword>
<organism evidence="2 3">
    <name type="scientific">Micromonospora parathelypteridis</name>
    <dbReference type="NCBI Taxonomy" id="1839617"/>
    <lineage>
        <taxon>Bacteria</taxon>
        <taxon>Bacillati</taxon>
        <taxon>Actinomycetota</taxon>
        <taxon>Actinomycetes</taxon>
        <taxon>Micromonosporales</taxon>
        <taxon>Micromonosporaceae</taxon>
        <taxon>Micromonospora</taxon>
    </lineage>
</organism>
<dbReference type="CDD" id="cd04301">
    <property type="entry name" value="NAT_SF"/>
    <property type="match status" value="1"/>
</dbReference>
<dbReference type="Pfam" id="PF13508">
    <property type="entry name" value="Acetyltransf_7"/>
    <property type="match status" value="1"/>
</dbReference>
<dbReference type="SUPFAM" id="SSF55729">
    <property type="entry name" value="Acyl-CoA N-acyltransferases (Nat)"/>
    <property type="match status" value="1"/>
</dbReference>
<sequence>MESLDTVLAAHRAYLLGWNIGVAGDPDLPTYRSDVPHATLNGVLRVAGRAPQDALAEARQRLHGVPRVWWVGPDSDPGTADGLAELGAAEVARLPIMTVAIGEAAAVPAPAGLDITETTDLDTFVPAYARVSGIPAEGVAATIEREKAFAGDGTVIRLAGRLDDGGIVGTTVAWLRQGLVTLYFVGTQPEQRRRGIGAAMTSAALRLAAERGARTAALTSSPIGESVYRNLGFRPVGEFRLLTF</sequence>
<dbReference type="Proteomes" id="UP000586947">
    <property type="component" value="Unassembled WGS sequence"/>
</dbReference>
<dbReference type="AlphaFoldDB" id="A0A840VVB1"/>
<dbReference type="GO" id="GO:0030649">
    <property type="term" value="P:aminoglycoside antibiotic catabolic process"/>
    <property type="evidence" value="ECO:0007669"/>
    <property type="project" value="TreeGrafter"/>
</dbReference>
<evidence type="ECO:0000313" key="2">
    <source>
        <dbReference type="EMBL" id="MBB5479926.1"/>
    </source>
</evidence>
<feature type="domain" description="N-acetyltransferase" evidence="1">
    <location>
        <begin position="110"/>
        <end position="244"/>
    </location>
</feature>
<protein>
    <submittedName>
        <fullName evidence="2">Ribosomal protein S18 acetylase RimI-like enzyme</fullName>
    </submittedName>
</protein>
<gene>
    <name evidence="2" type="ORF">HNR20_004431</name>
</gene>
<dbReference type="PROSITE" id="PS51186">
    <property type="entry name" value="GNAT"/>
    <property type="match status" value="1"/>
</dbReference>
<dbReference type="PANTHER" id="PTHR37817:SF1">
    <property type="entry name" value="N-ACETYLTRANSFERASE EIS"/>
    <property type="match status" value="1"/>
</dbReference>
<dbReference type="PANTHER" id="PTHR37817">
    <property type="entry name" value="N-ACETYLTRANSFERASE EIS"/>
    <property type="match status" value="1"/>
</dbReference>
<keyword evidence="2" id="KW-0689">Ribosomal protein</keyword>
<keyword evidence="2" id="KW-0687">Ribonucleoprotein</keyword>
<dbReference type="InterPro" id="IPR016181">
    <property type="entry name" value="Acyl_CoA_acyltransferase"/>
</dbReference>
<comment type="caution">
    <text evidence="2">The sequence shown here is derived from an EMBL/GenBank/DDBJ whole genome shotgun (WGS) entry which is preliminary data.</text>
</comment>
<dbReference type="InterPro" id="IPR051554">
    <property type="entry name" value="Acetyltransferase_Eis"/>
</dbReference>